<dbReference type="Gene3D" id="3.30.420.40">
    <property type="match status" value="2"/>
</dbReference>
<accession>A0A5Q2RJE4</accession>
<dbReference type="InterPro" id="IPR049874">
    <property type="entry name" value="ROK_cs"/>
</dbReference>
<dbReference type="SUPFAM" id="SSF53067">
    <property type="entry name" value="Actin-like ATPase domain"/>
    <property type="match status" value="1"/>
</dbReference>
<dbReference type="InterPro" id="IPR000600">
    <property type="entry name" value="ROK"/>
</dbReference>
<evidence type="ECO:0000313" key="3">
    <source>
        <dbReference type="Proteomes" id="UP000334019"/>
    </source>
</evidence>
<name>A0A5Q2RJE4_9ACTN</name>
<gene>
    <name evidence="2" type="ORF">GH723_01915</name>
</gene>
<keyword evidence="3" id="KW-1185">Reference proteome</keyword>
<dbReference type="PANTHER" id="PTHR18964">
    <property type="entry name" value="ROK (REPRESSOR, ORF, KINASE) FAMILY"/>
    <property type="match status" value="1"/>
</dbReference>
<organism evidence="2 3">
    <name type="scientific">Actinomarinicola tropica</name>
    <dbReference type="NCBI Taxonomy" id="2789776"/>
    <lineage>
        <taxon>Bacteria</taxon>
        <taxon>Bacillati</taxon>
        <taxon>Actinomycetota</taxon>
        <taxon>Acidimicrobiia</taxon>
        <taxon>Acidimicrobiales</taxon>
        <taxon>Iamiaceae</taxon>
        <taxon>Actinomarinicola</taxon>
    </lineage>
</organism>
<evidence type="ECO:0000256" key="1">
    <source>
        <dbReference type="ARBA" id="ARBA00006479"/>
    </source>
</evidence>
<dbReference type="AlphaFoldDB" id="A0A5Q2RJE4"/>
<dbReference type="KEGG" id="atq:GH723_01915"/>
<protein>
    <submittedName>
        <fullName evidence="2">ROK family protein</fullName>
    </submittedName>
</protein>
<dbReference type="PANTHER" id="PTHR18964:SF149">
    <property type="entry name" value="BIFUNCTIONAL UDP-N-ACETYLGLUCOSAMINE 2-EPIMERASE_N-ACETYLMANNOSAMINE KINASE"/>
    <property type="match status" value="1"/>
</dbReference>
<comment type="similarity">
    <text evidence="1">Belongs to the ROK (NagC/XylR) family.</text>
</comment>
<reference evidence="2 3" key="1">
    <citation type="submission" date="2019-11" db="EMBL/GenBank/DDBJ databases">
        <authorList>
            <person name="He Y."/>
        </authorList>
    </citation>
    <scope>NUCLEOTIDE SEQUENCE [LARGE SCALE GENOMIC DNA]</scope>
    <source>
        <strain evidence="2 3">SCSIO 58843</strain>
    </source>
</reference>
<sequence length="328" mass="32778">MGPRSARGGLRPVVAPPPTVGVDLGGTKIYAVALADGEVVATAKRSTPRTGGPSAVLERVAEAVERLGLDGPPHRIGIGGPGPSRAGRTTLGPAPNLAGWDDAVDLAPPLRERFGEDLVVVVDNDVNAAARAEAALGAGAGAPDLLTVFVGTGVGGGLVLDGRVRTGAHGMAGEIGHLLVVPDGEPCGCGGRGHVEAYAGRAGMERIARRRHDAGEPTALVDLAGEGRMRSSIWAEALASGDAMAAELVESAASHVGTALAQVALVVDVGLVAVGGGLAERLGASFLGAVEQRVHDLLPWDSDLHVVPTRLGDPAGAIGAALLAAEQP</sequence>
<proteinExistence type="inferred from homology"/>
<dbReference type="Pfam" id="PF00480">
    <property type="entry name" value="ROK"/>
    <property type="match status" value="1"/>
</dbReference>
<dbReference type="Proteomes" id="UP000334019">
    <property type="component" value="Chromosome"/>
</dbReference>
<evidence type="ECO:0000313" key="2">
    <source>
        <dbReference type="EMBL" id="QGG93960.1"/>
    </source>
</evidence>
<dbReference type="InterPro" id="IPR043129">
    <property type="entry name" value="ATPase_NBD"/>
</dbReference>
<dbReference type="EMBL" id="CP045851">
    <property type="protein sequence ID" value="QGG93960.1"/>
    <property type="molecule type" value="Genomic_DNA"/>
</dbReference>
<dbReference type="PROSITE" id="PS01125">
    <property type="entry name" value="ROK"/>
    <property type="match status" value="1"/>
</dbReference>